<dbReference type="Proteomes" id="UP000263900">
    <property type="component" value="Chromosome"/>
</dbReference>
<evidence type="ECO:0000313" key="2">
    <source>
        <dbReference type="Proteomes" id="UP000263900"/>
    </source>
</evidence>
<sequence>MEVKYTNRYTIDITYKIRHFEDIANLRPFKNLKKPLWEDAASAGYSFSWSSKIGRLNADLTLKCITRKFEIDGNYSIIVTQPIPAGPGTTKMVASPGTIA</sequence>
<dbReference type="KEGG" id="pseg:D3H65_01160"/>
<proteinExistence type="predicted"/>
<reference evidence="1 2" key="1">
    <citation type="submission" date="2018-09" db="EMBL/GenBank/DDBJ databases">
        <title>Genome sequencing of strain 6GH32-13.</title>
        <authorList>
            <person name="Weon H.-Y."/>
            <person name="Heo J."/>
            <person name="Kwon S.-W."/>
        </authorList>
    </citation>
    <scope>NUCLEOTIDE SEQUENCE [LARGE SCALE GENOMIC DNA]</scope>
    <source>
        <strain evidence="1 2">5GH32-13</strain>
    </source>
</reference>
<dbReference type="EMBL" id="CP032157">
    <property type="protein sequence ID" value="AXY72666.1"/>
    <property type="molecule type" value="Genomic_DNA"/>
</dbReference>
<dbReference type="AlphaFoldDB" id="A0A3B7MHU0"/>
<dbReference type="OrthoDB" id="666658at2"/>
<protein>
    <submittedName>
        <fullName evidence="1">Uncharacterized protein</fullName>
    </submittedName>
</protein>
<dbReference type="RefSeq" id="WP_119048504.1">
    <property type="nucleotide sequence ID" value="NZ_CP032157.1"/>
</dbReference>
<keyword evidence="2" id="KW-1185">Reference proteome</keyword>
<accession>A0A3B7MHU0</accession>
<name>A0A3B7MHU0_9BACT</name>
<organism evidence="1 2">
    <name type="scientific">Paraflavitalea soli</name>
    <dbReference type="NCBI Taxonomy" id="2315862"/>
    <lineage>
        <taxon>Bacteria</taxon>
        <taxon>Pseudomonadati</taxon>
        <taxon>Bacteroidota</taxon>
        <taxon>Chitinophagia</taxon>
        <taxon>Chitinophagales</taxon>
        <taxon>Chitinophagaceae</taxon>
        <taxon>Paraflavitalea</taxon>
    </lineage>
</organism>
<evidence type="ECO:0000313" key="1">
    <source>
        <dbReference type="EMBL" id="AXY72666.1"/>
    </source>
</evidence>
<gene>
    <name evidence="1" type="ORF">D3H65_01160</name>
</gene>